<dbReference type="PANTHER" id="PTHR10972:SF148">
    <property type="entry name" value="OXYSTEROL-BINDING PROTEIN 9"/>
    <property type="match status" value="1"/>
</dbReference>
<dbReference type="PaxDb" id="55529-EKX44256"/>
<feature type="region of interest" description="Disordered" evidence="1">
    <location>
        <begin position="421"/>
        <end position="443"/>
    </location>
</feature>
<reference evidence="4" key="2">
    <citation type="submission" date="2012-11" db="EMBL/GenBank/DDBJ databases">
        <authorList>
            <person name="Kuo A."/>
            <person name="Curtis B.A."/>
            <person name="Tanifuji G."/>
            <person name="Burki F."/>
            <person name="Gruber A."/>
            <person name="Irimia M."/>
            <person name="Maruyama S."/>
            <person name="Arias M.C."/>
            <person name="Ball S.G."/>
            <person name="Gile G.H."/>
            <person name="Hirakawa Y."/>
            <person name="Hopkins J.F."/>
            <person name="Rensing S.A."/>
            <person name="Schmutz J."/>
            <person name="Symeonidi A."/>
            <person name="Elias M."/>
            <person name="Eveleigh R.J."/>
            <person name="Herman E.K."/>
            <person name="Klute M.J."/>
            <person name="Nakayama T."/>
            <person name="Obornik M."/>
            <person name="Reyes-Prieto A."/>
            <person name="Armbrust E.V."/>
            <person name="Aves S.J."/>
            <person name="Beiko R.G."/>
            <person name="Coutinho P."/>
            <person name="Dacks J.B."/>
            <person name="Durnford D.G."/>
            <person name="Fast N.M."/>
            <person name="Green B.R."/>
            <person name="Grisdale C."/>
            <person name="Hempe F."/>
            <person name="Henrissat B."/>
            <person name="Hoppner M.P."/>
            <person name="Ishida K.-I."/>
            <person name="Kim E."/>
            <person name="Koreny L."/>
            <person name="Kroth P.G."/>
            <person name="Liu Y."/>
            <person name="Malik S.-B."/>
            <person name="Maier U.G."/>
            <person name="McRose D."/>
            <person name="Mock T."/>
            <person name="Neilson J.A."/>
            <person name="Onodera N.T."/>
            <person name="Poole A.M."/>
            <person name="Pritham E.J."/>
            <person name="Richards T.A."/>
            <person name="Rocap G."/>
            <person name="Roy S.W."/>
            <person name="Sarai C."/>
            <person name="Schaack S."/>
            <person name="Shirato S."/>
            <person name="Slamovits C.H."/>
            <person name="Spencer D.F."/>
            <person name="Suzuki S."/>
            <person name="Worden A.Z."/>
            <person name="Zauner S."/>
            <person name="Barry K."/>
            <person name="Bell C."/>
            <person name="Bharti A.K."/>
            <person name="Crow J.A."/>
            <person name="Grimwood J."/>
            <person name="Kramer R."/>
            <person name="Lindquist E."/>
            <person name="Lucas S."/>
            <person name="Salamov A."/>
            <person name="McFadden G.I."/>
            <person name="Lane C.E."/>
            <person name="Keeling P.J."/>
            <person name="Gray M.W."/>
            <person name="Grigoriev I.V."/>
            <person name="Archibald J.M."/>
        </authorList>
    </citation>
    <scope>NUCLEOTIDE SEQUENCE</scope>
    <source>
        <strain evidence="4">CCMP2712</strain>
    </source>
</reference>
<dbReference type="EnsemblProtists" id="EKX44256">
    <property type="protein sequence ID" value="EKX44256"/>
    <property type="gene ID" value="GUITHDRAFT_153002"/>
</dbReference>
<dbReference type="SUPFAM" id="SSF144000">
    <property type="entry name" value="Oxysterol-binding protein-like"/>
    <property type="match status" value="1"/>
</dbReference>
<dbReference type="AlphaFoldDB" id="L1J6U8"/>
<evidence type="ECO:0000313" key="2">
    <source>
        <dbReference type="EMBL" id="EKX44256.1"/>
    </source>
</evidence>
<dbReference type="InterPro" id="IPR037239">
    <property type="entry name" value="OSBP_sf"/>
</dbReference>
<dbReference type="InterPro" id="IPR000648">
    <property type="entry name" value="Oxysterol-bd"/>
</dbReference>
<dbReference type="GO" id="GO:0016020">
    <property type="term" value="C:membrane"/>
    <property type="evidence" value="ECO:0007669"/>
    <property type="project" value="TreeGrafter"/>
</dbReference>
<evidence type="ECO:0000313" key="3">
    <source>
        <dbReference type="EnsemblProtists" id="EKX44256"/>
    </source>
</evidence>
<keyword evidence="4" id="KW-1185">Reference proteome</keyword>
<dbReference type="GO" id="GO:0032934">
    <property type="term" value="F:sterol binding"/>
    <property type="evidence" value="ECO:0007669"/>
    <property type="project" value="TreeGrafter"/>
</dbReference>
<dbReference type="OMA" id="GVCWELV"/>
<protein>
    <recommendedName>
        <fullName evidence="5">Oxysterol binding protein</fullName>
    </recommendedName>
</protein>
<reference evidence="3" key="3">
    <citation type="submission" date="2015-06" db="UniProtKB">
        <authorList>
            <consortium name="EnsemblProtists"/>
        </authorList>
    </citation>
    <scope>IDENTIFICATION</scope>
</reference>
<dbReference type="KEGG" id="gtt:GUITHDRAFT_153002"/>
<evidence type="ECO:0000256" key="1">
    <source>
        <dbReference type="SAM" id="MobiDB-lite"/>
    </source>
</evidence>
<dbReference type="STRING" id="905079.L1J6U8"/>
<dbReference type="OrthoDB" id="14833at2759"/>
<organism evidence="2">
    <name type="scientific">Guillardia theta (strain CCMP2712)</name>
    <name type="common">Cryptophyte</name>
    <dbReference type="NCBI Taxonomy" id="905079"/>
    <lineage>
        <taxon>Eukaryota</taxon>
        <taxon>Cryptophyceae</taxon>
        <taxon>Pyrenomonadales</taxon>
        <taxon>Geminigeraceae</taxon>
        <taxon>Guillardia</taxon>
    </lineage>
</organism>
<dbReference type="GeneID" id="17300972"/>
<dbReference type="PANTHER" id="PTHR10972">
    <property type="entry name" value="OXYSTEROL-BINDING PROTEIN-RELATED"/>
    <property type="match status" value="1"/>
</dbReference>
<dbReference type="RefSeq" id="XP_005831236.1">
    <property type="nucleotide sequence ID" value="XM_005831179.1"/>
</dbReference>
<feature type="compositionally biased region" description="Acidic residues" evidence="1">
    <location>
        <begin position="33"/>
        <end position="50"/>
    </location>
</feature>
<dbReference type="Gene3D" id="2.40.160.120">
    <property type="match status" value="1"/>
</dbReference>
<dbReference type="EMBL" id="JH993005">
    <property type="protein sequence ID" value="EKX44256.1"/>
    <property type="molecule type" value="Genomic_DNA"/>
</dbReference>
<dbReference type="Pfam" id="PF01237">
    <property type="entry name" value="Oxysterol_BP"/>
    <property type="match status" value="2"/>
</dbReference>
<accession>L1J6U8</accession>
<sequence>MLQFRSASDADDICKAVEAVSDDMAAAALQDLPQEDFYGDEGNSDDEEDSGTPTGKGEKKKRSWLGKVGKGLYRRSVNLAKSSGLVDTPASKEDQDLLAAVLSCRSPFAVKAGGVGIQNPEHAKACRSVLSLMISQMGRNLLSGGNVMNVSFPIQCCQPRTVLEIGAQMGQFTHIYLPRAAATKDPVERMKNVVACFVAAMPLTSGNFLKPLNPILGETLQVDYGDGSKLYMEQTCHHPPVSSFCLVPPSQSYTVSGYQTFNVGWGYNKMFLTNQGVRTVTFSDGSSISLDFPQDRWINVFWGDMVHQTIGTQTFTDEKNGIRCRLEFGNPSNRKGIPNDFFEGVIEQFDSKNPDAPGTALHQVQGSWLGFVDFDKTRYWDIRTTEKTPMSVPADMLKSDSRHRTDRKFLEAKDFKKAQAEKIRLEENQRHERRLREAVHGKH</sequence>
<feature type="region of interest" description="Disordered" evidence="1">
    <location>
        <begin position="31"/>
        <end position="61"/>
    </location>
</feature>
<evidence type="ECO:0008006" key="5">
    <source>
        <dbReference type="Google" id="ProtNLM"/>
    </source>
</evidence>
<dbReference type="HOGENOM" id="CLU_042600_1_0_1"/>
<dbReference type="eggNOG" id="KOG1737">
    <property type="taxonomic scope" value="Eukaryota"/>
</dbReference>
<dbReference type="Proteomes" id="UP000011087">
    <property type="component" value="Unassembled WGS sequence"/>
</dbReference>
<evidence type="ECO:0000313" key="4">
    <source>
        <dbReference type="Proteomes" id="UP000011087"/>
    </source>
</evidence>
<name>L1J6U8_GUITC</name>
<gene>
    <name evidence="2" type="ORF">GUITHDRAFT_153002</name>
</gene>
<reference evidence="2 4" key="1">
    <citation type="journal article" date="2012" name="Nature">
        <title>Algal genomes reveal evolutionary mosaicism and the fate of nucleomorphs.</title>
        <authorList>
            <consortium name="DOE Joint Genome Institute"/>
            <person name="Curtis B.A."/>
            <person name="Tanifuji G."/>
            <person name="Burki F."/>
            <person name="Gruber A."/>
            <person name="Irimia M."/>
            <person name="Maruyama S."/>
            <person name="Arias M.C."/>
            <person name="Ball S.G."/>
            <person name="Gile G.H."/>
            <person name="Hirakawa Y."/>
            <person name="Hopkins J.F."/>
            <person name="Kuo A."/>
            <person name="Rensing S.A."/>
            <person name="Schmutz J."/>
            <person name="Symeonidi A."/>
            <person name="Elias M."/>
            <person name="Eveleigh R.J."/>
            <person name="Herman E.K."/>
            <person name="Klute M.J."/>
            <person name="Nakayama T."/>
            <person name="Obornik M."/>
            <person name="Reyes-Prieto A."/>
            <person name="Armbrust E.V."/>
            <person name="Aves S.J."/>
            <person name="Beiko R.G."/>
            <person name="Coutinho P."/>
            <person name="Dacks J.B."/>
            <person name="Durnford D.G."/>
            <person name="Fast N.M."/>
            <person name="Green B.R."/>
            <person name="Grisdale C.J."/>
            <person name="Hempel F."/>
            <person name="Henrissat B."/>
            <person name="Hoppner M.P."/>
            <person name="Ishida K."/>
            <person name="Kim E."/>
            <person name="Koreny L."/>
            <person name="Kroth P.G."/>
            <person name="Liu Y."/>
            <person name="Malik S.B."/>
            <person name="Maier U.G."/>
            <person name="McRose D."/>
            <person name="Mock T."/>
            <person name="Neilson J.A."/>
            <person name="Onodera N.T."/>
            <person name="Poole A.M."/>
            <person name="Pritham E.J."/>
            <person name="Richards T.A."/>
            <person name="Rocap G."/>
            <person name="Roy S.W."/>
            <person name="Sarai C."/>
            <person name="Schaack S."/>
            <person name="Shirato S."/>
            <person name="Slamovits C.H."/>
            <person name="Spencer D.F."/>
            <person name="Suzuki S."/>
            <person name="Worden A.Z."/>
            <person name="Zauner S."/>
            <person name="Barry K."/>
            <person name="Bell C."/>
            <person name="Bharti A.K."/>
            <person name="Crow J.A."/>
            <person name="Grimwood J."/>
            <person name="Kramer R."/>
            <person name="Lindquist E."/>
            <person name="Lucas S."/>
            <person name="Salamov A."/>
            <person name="McFadden G.I."/>
            <person name="Lane C.E."/>
            <person name="Keeling P.J."/>
            <person name="Gray M.W."/>
            <person name="Grigoriev I.V."/>
            <person name="Archibald J.M."/>
        </authorList>
    </citation>
    <scope>NUCLEOTIDE SEQUENCE</scope>
    <source>
        <strain evidence="2 4">CCMP2712</strain>
    </source>
</reference>
<dbReference type="GO" id="GO:0005829">
    <property type="term" value="C:cytosol"/>
    <property type="evidence" value="ECO:0007669"/>
    <property type="project" value="TreeGrafter"/>
</dbReference>
<proteinExistence type="predicted"/>